<evidence type="ECO:0000313" key="7">
    <source>
        <dbReference type="Proteomes" id="UP000053470"/>
    </source>
</evidence>
<evidence type="ECO:0000256" key="2">
    <source>
        <dbReference type="ARBA" id="ARBA00023125"/>
    </source>
</evidence>
<reference evidence="6" key="2">
    <citation type="submission" date="2022-04" db="EMBL/GenBank/DDBJ databases">
        <title>Genomic draft of R. solanacearum strain IPO1609, a phylotype IIB1/biovar 2/race 3 strain isolated from potato in Europe.</title>
        <authorList>
            <person name="Boucher C."/>
            <person name="Carrere S."/>
            <person name="Dossat C."/>
            <person name="Elbaz M."/>
            <person name="Genin S."/>
            <person name="Gouzy J."/>
            <person name="Prior P."/>
            <person name="Segurens B."/>
            <person name="Wincker P."/>
        </authorList>
    </citation>
    <scope>NUCLEOTIDE SEQUENCE</scope>
    <source>
        <strain evidence="6">IPO1609</strain>
    </source>
</reference>
<dbReference type="GO" id="GO:0000976">
    <property type="term" value="F:transcription cis-regulatory region binding"/>
    <property type="evidence" value="ECO:0007669"/>
    <property type="project" value="TreeGrafter"/>
</dbReference>
<keyword evidence="7" id="KW-1185">Reference proteome</keyword>
<dbReference type="Proteomes" id="UP000053470">
    <property type="component" value="Unassembled WGS sequence"/>
</dbReference>
<gene>
    <name evidence="6" type="ORF">RSIPO_04276</name>
</gene>
<protein>
    <submittedName>
        <fullName evidence="6">Transcription regulator protein</fullName>
    </submittedName>
</protein>
<keyword evidence="2 4" id="KW-0238">DNA-binding</keyword>
<keyword evidence="1" id="KW-0805">Transcription regulation</keyword>
<proteinExistence type="predicted"/>
<evidence type="ECO:0000313" key="6">
    <source>
        <dbReference type="EMBL" id="CEJ17580.1"/>
    </source>
</evidence>
<sequence>MKQWSDNHPKGKLLAQKRAAILEAAQDAFLRLGYDGASMEGIASAAGVSIMTLYRHAKRKEDLFAAVIANTCGHFSDDDEQAELEAMLRMDLRQVLIEAGVTFQDKLASPRITALLRVVITEMERFPNLADMVYRAFFERWEVNLDAFLARHEQANPVGAKTRRTLCQAFFNRLVGTDAFRVLLGMKGIPAKERLERAHAAADAMLEKLGGTVRARGD</sequence>
<dbReference type="InterPro" id="IPR001647">
    <property type="entry name" value="HTH_TetR"/>
</dbReference>
<evidence type="ECO:0000259" key="5">
    <source>
        <dbReference type="PROSITE" id="PS50977"/>
    </source>
</evidence>
<dbReference type="GO" id="GO:0003700">
    <property type="term" value="F:DNA-binding transcription factor activity"/>
    <property type="evidence" value="ECO:0007669"/>
    <property type="project" value="TreeGrafter"/>
</dbReference>
<evidence type="ECO:0000256" key="1">
    <source>
        <dbReference type="ARBA" id="ARBA00023015"/>
    </source>
</evidence>
<dbReference type="SUPFAM" id="SSF46689">
    <property type="entry name" value="Homeodomain-like"/>
    <property type="match status" value="1"/>
</dbReference>
<feature type="domain" description="HTH tetR-type" evidence="5">
    <location>
        <begin position="15"/>
        <end position="75"/>
    </location>
</feature>
<dbReference type="Gene3D" id="1.10.357.10">
    <property type="entry name" value="Tetracycline Repressor, domain 2"/>
    <property type="match status" value="1"/>
</dbReference>
<dbReference type="PANTHER" id="PTHR30055:SF146">
    <property type="entry name" value="HTH-TYPE TRANSCRIPTIONAL DUAL REGULATOR CECR"/>
    <property type="match status" value="1"/>
</dbReference>
<evidence type="ECO:0000256" key="3">
    <source>
        <dbReference type="ARBA" id="ARBA00023163"/>
    </source>
</evidence>
<dbReference type="EMBL" id="LN651281">
    <property type="protein sequence ID" value="CEJ17580.1"/>
    <property type="molecule type" value="Genomic_DNA"/>
</dbReference>
<keyword evidence="3" id="KW-0804">Transcription</keyword>
<dbReference type="InterPro" id="IPR050109">
    <property type="entry name" value="HTH-type_TetR-like_transc_reg"/>
</dbReference>
<dbReference type="Pfam" id="PF14246">
    <property type="entry name" value="TetR_C_7"/>
    <property type="match status" value="1"/>
</dbReference>
<dbReference type="Pfam" id="PF00440">
    <property type="entry name" value="TetR_N"/>
    <property type="match status" value="1"/>
</dbReference>
<evidence type="ECO:0000256" key="4">
    <source>
        <dbReference type="PROSITE-ProRule" id="PRU00335"/>
    </source>
</evidence>
<dbReference type="InterPro" id="IPR009057">
    <property type="entry name" value="Homeodomain-like_sf"/>
</dbReference>
<feature type="DNA-binding region" description="H-T-H motif" evidence="4">
    <location>
        <begin position="38"/>
        <end position="57"/>
    </location>
</feature>
<dbReference type="PANTHER" id="PTHR30055">
    <property type="entry name" value="HTH-TYPE TRANSCRIPTIONAL REGULATOR RUTR"/>
    <property type="match status" value="1"/>
</dbReference>
<name>A0A7U7PR09_RALSL</name>
<dbReference type="AlphaFoldDB" id="A0A7U7PR09"/>
<reference evidence="6" key="1">
    <citation type="submission" date="2014-11" db="EMBL/GenBank/DDBJ databases">
        <authorList>
            <person name="Genoscope - CEA"/>
        </authorList>
    </citation>
    <scope>NUCLEOTIDE SEQUENCE</scope>
    <source>
        <strain evidence="6">IPO1609</strain>
    </source>
</reference>
<accession>A0A7U7PR09</accession>
<dbReference type="FunFam" id="1.10.10.60:FF:000141">
    <property type="entry name" value="TetR family transcriptional regulator"/>
    <property type="match status" value="1"/>
</dbReference>
<dbReference type="RefSeq" id="WP_003264902.1">
    <property type="nucleotide sequence ID" value="NZ_LN651281.1"/>
</dbReference>
<dbReference type="PROSITE" id="PS50977">
    <property type="entry name" value="HTH_TETR_2"/>
    <property type="match status" value="1"/>
</dbReference>
<organism evidence="6 7">
    <name type="scientific">Ralstonia solanacearum IPO1609</name>
    <dbReference type="NCBI Taxonomy" id="564066"/>
    <lineage>
        <taxon>Bacteria</taxon>
        <taxon>Pseudomonadati</taxon>
        <taxon>Pseudomonadota</taxon>
        <taxon>Betaproteobacteria</taxon>
        <taxon>Burkholderiales</taxon>
        <taxon>Burkholderiaceae</taxon>
        <taxon>Ralstonia</taxon>
        <taxon>Ralstonia solanacearum species complex</taxon>
    </lineage>
</organism>
<dbReference type="PRINTS" id="PR00455">
    <property type="entry name" value="HTHTETR"/>
</dbReference>
<dbReference type="InterPro" id="IPR039536">
    <property type="entry name" value="TetR_C_Proteobacteria"/>
</dbReference>